<keyword evidence="5" id="KW-0802">TPR repeat</keyword>
<dbReference type="Pfam" id="PF05154">
    <property type="entry name" value="TM2"/>
    <property type="match status" value="1"/>
</dbReference>
<feature type="transmembrane region" description="Helical" evidence="6">
    <location>
        <begin position="31"/>
        <end position="57"/>
    </location>
</feature>
<dbReference type="EMBL" id="JADKFW010000004">
    <property type="protein sequence ID" value="MBK9716436.1"/>
    <property type="molecule type" value="Genomic_DNA"/>
</dbReference>
<dbReference type="InterPro" id="IPR019734">
    <property type="entry name" value="TPR_rpt"/>
</dbReference>
<feature type="domain" description="TM2" evidence="7">
    <location>
        <begin position="2"/>
        <end position="42"/>
    </location>
</feature>
<comment type="caution">
    <text evidence="8">The sequence shown here is derived from an EMBL/GenBank/DDBJ whole genome shotgun (WGS) entry which is preliminary data.</text>
</comment>
<dbReference type="Proteomes" id="UP000808349">
    <property type="component" value="Unassembled WGS sequence"/>
</dbReference>
<protein>
    <submittedName>
        <fullName evidence="8">TM2 domain-containing protein</fullName>
    </submittedName>
</protein>
<feature type="repeat" description="TPR" evidence="5">
    <location>
        <begin position="127"/>
        <end position="160"/>
    </location>
</feature>
<dbReference type="PROSITE" id="PS50005">
    <property type="entry name" value="TPR"/>
    <property type="match status" value="1"/>
</dbReference>
<sequence length="270" mass="32709">MKNKWIATLMAVFLGTFGVHRFYLRQTEMGLFFIGIYIWVKFINILGFPFSTLWGWYDAYRYLMMDQNEFDRKYNSKNFRDRYGNRRENAKNDTYKQGRYIILEQDQKNEKERSGSVFEKYRQRKEIETFKQAGIKHFNNYELKEAIESFQKAILKEPKDNSCHFYLACAYSLSENVKKSFEHLNQAIINGFKDWNKILTHESLAFIRVLPEFELFKQNQYKLTNEIIEKLDLRENRILEELKLERENLLQNPKNAYGSYFQQIVNNEFK</sequence>
<dbReference type="NCBIfam" id="NF047558">
    <property type="entry name" value="TPR_END_plus"/>
    <property type="match status" value="1"/>
</dbReference>
<evidence type="ECO:0000256" key="1">
    <source>
        <dbReference type="ARBA" id="ARBA00004141"/>
    </source>
</evidence>
<dbReference type="SUPFAM" id="SSF48452">
    <property type="entry name" value="TPR-like"/>
    <property type="match status" value="1"/>
</dbReference>
<organism evidence="8 9">
    <name type="scientific">Candidatus Defluviibacterium haderslevense</name>
    <dbReference type="NCBI Taxonomy" id="2981993"/>
    <lineage>
        <taxon>Bacteria</taxon>
        <taxon>Pseudomonadati</taxon>
        <taxon>Bacteroidota</taxon>
        <taxon>Saprospiria</taxon>
        <taxon>Saprospirales</taxon>
        <taxon>Saprospiraceae</taxon>
        <taxon>Candidatus Defluviibacterium</taxon>
    </lineage>
</organism>
<evidence type="ECO:0000256" key="5">
    <source>
        <dbReference type="PROSITE-ProRule" id="PRU00339"/>
    </source>
</evidence>
<dbReference type="Gene3D" id="1.25.40.10">
    <property type="entry name" value="Tetratricopeptide repeat domain"/>
    <property type="match status" value="1"/>
</dbReference>
<evidence type="ECO:0000313" key="8">
    <source>
        <dbReference type="EMBL" id="MBK9716436.1"/>
    </source>
</evidence>
<dbReference type="GO" id="GO:0016020">
    <property type="term" value="C:membrane"/>
    <property type="evidence" value="ECO:0007669"/>
    <property type="project" value="UniProtKB-SubCell"/>
</dbReference>
<evidence type="ECO:0000259" key="7">
    <source>
        <dbReference type="Pfam" id="PF05154"/>
    </source>
</evidence>
<evidence type="ECO:0000256" key="2">
    <source>
        <dbReference type="ARBA" id="ARBA00022692"/>
    </source>
</evidence>
<proteinExistence type="predicted"/>
<evidence type="ECO:0000256" key="6">
    <source>
        <dbReference type="SAM" id="Phobius"/>
    </source>
</evidence>
<evidence type="ECO:0000256" key="3">
    <source>
        <dbReference type="ARBA" id="ARBA00022989"/>
    </source>
</evidence>
<keyword evidence="2 6" id="KW-0812">Transmembrane</keyword>
<name>A0A9D7S7M7_9BACT</name>
<comment type="subcellular location">
    <subcellularLocation>
        <location evidence="1">Membrane</location>
        <topology evidence="1">Multi-pass membrane protein</topology>
    </subcellularLocation>
</comment>
<reference evidence="8 9" key="1">
    <citation type="submission" date="2020-10" db="EMBL/GenBank/DDBJ databases">
        <title>Connecting structure to function with the recovery of over 1000 high-quality activated sludge metagenome-assembled genomes encoding full-length rRNA genes using long-read sequencing.</title>
        <authorList>
            <person name="Singleton C.M."/>
            <person name="Petriglieri F."/>
            <person name="Kristensen J.M."/>
            <person name="Kirkegaard R.H."/>
            <person name="Michaelsen T.Y."/>
            <person name="Andersen M.H."/>
            <person name="Karst S.M."/>
            <person name="Dueholm M.S."/>
            <person name="Nielsen P.H."/>
            <person name="Albertsen M."/>
        </authorList>
    </citation>
    <scope>NUCLEOTIDE SEQUENCE [LARGE SCALE GENOMIC DNA]</scope>
    <source>
        <strain evidence="8">Ribe_18-Q3-R11-54_BAT3C.373</strain>
    </source>
</reference>
<gene>
    <name evidence="8" type="ORF">IPO85_02725</name>
</gene>
<keyword evidence="4 6" id="KW-0472">Membrane</keyword>
<keyword evidence="3 6" id="KW-1133">Transmembrane helix</keyword>
<dbReference type="AlphaFoldDB" id="A0A9D7S7M7"/>
<evidence type="ECO:0000313" key="9">
    <source>
        <dbReference type="Proteomes" id="UP000808349"/>
    </source>
</evidence>
<dbReference type="InterPro" id="IPR007829">
    <property type="entry name" value="TM2"/>
</dbReference>
<dbReference type="InterPro" id="IPR011990">
    <property type="entry name" value="TPR-like_helical_dom_sf"/>
</dbReference>
<evidence type="ECO:0000256" key="4">
    <source>
        <dbReference type="ARBA" id="ARBA00023136"/>
    </source>
</evidence>
<accession>A0A9D7S7M7</accession>